<dbReference type="Pfam" id="PF00679">
    <property type="entry name" value="EFG_C"/>
    <property type="match status" value="1"/>
</dbReference>
<evidence type="ECO:0000313" key="5">
    <source>
        <dbReference type="EMBL" id="GGB11322.1"/>
    </source>
</evidence>
<dbReference type="CDD" id="cd16263">
    <property type="entry name" value="BipA_III"/>
    <property type="match status" value="1"/>
</dbReference>
<feature type="binding site" evidence="3">
    <location>
        <begin position="15"/>
        <end position="20"/>
    </location>
    <ligand>
        <name>GTP</name>
        <dbReference type="ChEBI" id="CHEBI:37565"/>
    </ligand>
</feature>
<comment type="catalytic activity">
    <reaction evidence="3">
        <text>GTP + H2O = GDP + phosphate + H(+)</text>
        <dbReference type="Rhea" id="RHEA:19669"/>
        <dbReference type="ChEBI" id="CHEBI:15377"/>
        <dbReference type="ChEBI" id="CHEBI:15378"/>
        <dbReference type="ChEBI" id="CHEBI:37565"/>
        <dbReference type="ChEBI" id="CHEBI:43474"/>
        <dbReference type="ChEBI" id="CHEBI:58189"/>
    </reaction>
</comment>
<comment type="similarity">
    <text evidence="3">Belongs to the TRAFAC class translation factor GTPase superfamily. Classic translation factor GTPase family. BipA subfamily.</text>
</comment>
<evidence type="ECO:0000313" key="6">
    <source>
        <dbReference type="Proteomes" id="UP000651977"/>
    </source>
</evidence>
<dbReference type="InterPro" id="IPR048876">
    <property type="entry name" value="BipA_C"/>
</dbReference>
<dbReference type="InterPro" id="IPR027417">
    <property type="entry name" value="P-loop_NTPase"/>
</dbReference>
<dbReference type="Pfam" id="PF21018">
    <property type="entry name" value="BipA_C"/>
    <property type="match status" value="1"/>
</dbReference>
<dbReference type="NCBIfam" id="TIGR01394">
    <property type="entry name" value="TypA_BipA"/>
    <property type="match status" value="1"/>
</dbReference>
<dbReference type="CDD" id="cd01891">
    <property type="entry name" value="TypA_BipA"/>
    <property type="match status" value="1"/>
</dbReference>
<evidence type="ECO:0000259" key="4">
    <source>
        <dbReference type="PROSITE" id="PS51722"/>
    </source>
</evidence>
<sequence length="606" mass="66859">MLDKLRNIAIIAHVDHGKTTLVDKLLQQSGTLQTRGDAEERVMDSNDLEKERGITILAKNTAIEWNDYHINIVDTPGHADFGGEVERVLSMVDSVLLLVDAQEGPMPQTRFVTQKAFAQGLKPILVINKIDKPGARPDWVMDQVFDLFDNLGATDEQLDFQVVYASALNGWASSEEGVQTDNMEALFQAIVDNVAPPEAKSGEGLQMQISQLDYNSYVGVIGVGRVSRGSVKTNQQVTVVGADGKTRNGKVGQVLGYLGLERHEVAEANAGDIIAITGLGELKISDTICDQSNVEALPALSVDEPTVTMTFQVNTSPFAGKEGKYVTSRNILERLQQELVHNVALRVEETDDPDKFRVSGRGELHLGILIENMRREGFELAVSRPEVILRTVDGKLEEPYEVVTIDVEEEHQGSIMEQIGLRKGELTDMAPDGKGRVRMDFMIPSRGLIGFQTEFMTLTSGSGLLYHTFDHYGPHKGGTIGQRQNGVLISNATGKALTYALFNLQERGRLFTKHADEVYEGQVVGIHSRDNDLTVNCLKGKQLTNVRASGTDEAQVLTPPIVMTLEQALEFIDDDELVEVTPENIRIRKRHLTENERKRAARPPKA</sequence>
<dbReference type="HAMAP" id="MF_00849">
    <property type="entry name" value="BipA"/>
    <property type="match status" value="1"/>
</dbReference>
<dbReference type="CDD" id="cd03710">
    <property type="entry name" value="BipA_TypA_C"/>
    <property type="match status" value="1"/>
</dbReference>
<evidence type="ECO:0000256" key="2">
    <source>
        <dbReference type="ARBA" id="ARBA00023134"/>
    </source>
</evidence>
<dbReference type="InterPro" id="IPR047041">
    <property type="entry name" value="BipA_GTP-bd_dom"/>
</dbReference>
<comment type="caution">
    <text evidence="5">The sequence shown here is derived from an EMBL/GenBank/DDBJ whole genome shotgun (WGS) entry which is preliminary data.</text>
</comment>
<dbReference type="RefSeq" id="WP_198150140.1">
    <property type="nucleotide sequence ID" value="NZ_CP013021.1"/>
</dbReference>
<dbReference type="SUPFAM" id="SSF52540">
    <property type="entry name" value="P-loop containing nucleoside triphosphate hydrolases"/>
    <property type="match status" value="1"/>
</dbReference>
<dbReference type="Gene3D" id="2.40.50.250">
    <property type="entry name" value="bipa protein"/>
    <property type="match status" value="1"/>
</dbReference>
<dbReference type="EC" id="3.6.5.-" evidence="3"/>
<dbReference type="CDD" id="cd03691">
    <property type="entry name" value="BipA_TypA_II"/>
    <property type="match status" value="1"/>
</dbReference>
<evidence type="ECO:0000256" key="3">
    <source>
        <dbReference type="HAMAP-Rule" id="MF_00849"/>
    </source>
</evidence>
<organism evidence="5 6">
    <name type="scientific">Agarivorans gilvus</name>
    <dbReference type="NCBI Taxonomy" id="680279"/>
    <lineage>
        <taxon>Bacteria</taxon>
        <taxon>Pseudomonadati</taxon>
        <taxon>Pseudomonadota</taxon>
        <taxon>Gammaproteobacteria</taxon>
        <taxon>Alteromonadales</taxon>
        <taxon>Alteromonadaceae</taxon>
        <taxon>Agarivorans</taxon>
    </lineage>
</organism>
<dbReference type="PROSITE" id="PS00301">
    <property type="entry name" value="G_TR_1"/>
    <property type="match status" value="1"/>
</dbReference>
<dbReference type="PRINTS" id="PR00315">
    <property type="entry name" value="ELONGATNFCT"/>
</dbReference>
<dbReference type="InterPro" id="IPR000795">
    <property type="entry name" value="T_Tr_GTP-bd_dom"/>
</dbReference>
<keyword evidence="1 3" id="KW-0547">Nucleotide-binding</keyword>
<dbReference type="SUPFAM" id="SSF54980">
    <property type="entry name" value="EF-G C-terminal domain-like"/>
    <property type="match status" value="2"/>
</dbReference>
<dbReference type="PANTHER" id="PTHR42908:SF8">
    <property type="entry name" value="TR-TYPE G DOMAIN-CONTAINING PROTEIN"/>
    <property type="match status" value="1"/>
</dbReference>
<dbReference type="Proteomes" id="UP000651977">
    <property type="component" value="Unassembled WGS sequence"/>
</dbReference>
<dbReference type="InterPro" id="IPR004161">
    <property type="entry name" value="EFTu-like_2"/>
</dbReference>
<dbReference type="Gene3D" id="3.30.70.870">
    <property type="entry name" value="Elongation Factor G (Translational Gtpase), domain 3"/>
    <property type="match status" value="1"/>
</dbReference>
<dbReference type="InterPro" id="IPR035647">
    <property type="entry name" value="EFG_III/V"/>
</dbReference>
<dbReference type="InterPro" id="IPR035651">
    <property type="entry name" value="BipA_V"/>
</dbReference>
<dbReference type="SUPFAM" id="SSF50447">
    <property type="entry name" value="Translation proteins"/>
    <property type="match status" value="1"/>
</dbReference>
<dbReference type="InterPro" id="IPR031157">
    <property type="entry name" value="G_TR_CS"/>
</dbReference>
<dbReference type="InterPro" id="IPR000640">
    <property type="entry name" value="EFG_V-like"/>
</dbReference>
<name>A0ABQ1I3Q3_9ALTE</name>
<comment type="subunit">
    <text evidence="3">Monomer.</text>
</comment>
<protein>
    <recommendedName>
        <fullName evidence="3">Large ribosomal subunit assembly factor BipA</fullName>
        <ecNumber evidence="3">3.6.5.-</ecNumber>
    </recommendedName>
    <alternativeName>
        <fullName evidence="3">GTP-binding protein BipA</fullName>
    </alternativeName>
</protein>
<comment type="function">
    <text evidence="3">A 50S ribosomal subunit assembly protein with GTPase activity, required for 50S subunit assembly at low temperatures, may also play a role in translation. Binds GTP and analogs. Binds the 70S ribosome between the 30S and 50S subunits, in a similar position as ribosome-bound EF-G; it contacts a number of ribosomal proteins, both rRNAs and the A-site tRNA.</text>
</comment>
<dbReference type="Gene3D" id="3.30.70.240">
    <property type="match status" value="1"/>
</dbReference>
<dbReference type="InterPro" id="IPR047042">
    <property type="entry name" value="BipA_II"/>
</dbReference>
<dbReference type="InterPro" id="IPR047043">
    <property type="entry name" value="BipA_III"/>
</dbReference>
<keyword evidence="3" id="KW-0699">rRNA-binding</keyword>
<gene>
    <name evidence="5" type="primary">typA</name>
    <name evidence="3" type="synonym">bipA</name>
    <name evidence="5" type="ORF">GCM10007414_25990</name>
</gene>
<accession>A0ABQ1I3Q3</accession>
<reference evidence="6" key="1">
    <citation type="journal article" date="2019" name="Int. J. Syst. Evol. Microbiol.">
        <title>The Global Catalogue of Microorganisms (GCM) 10K type strain sequencing project: providing services to taxonomists for standard genome sequencing and annotation.</title>
        <authorList>
            <consortium name="The Broad Institute Genomics Platform"/>
            <consortium name="The Broad Institute Genome Sequencing Center for Infectious Disease"/>
            <person name="Wu L."/>
            <person name="Ma J."/>
        </authorList>
    </citation>
    <scope>NUCLEOTIDE SEQUENCE [LARGE SCALE GENOMIC DNA]</scope>
    <source>
        <strain evidence="6">CGMCC 1.10131</strain>
    </source>
</reference>
<keyword evidence="3" id="KW-0963">Cytoplasm</keyword>
<dbReference type="InterPro" id="IPR005225">
    <property type="entry name" value="Small_GTP-bd"/>
</dbReference>
<dbReference type="PANTHER" id="PTHR42908">
    <property type="entry name" value="TRANSLATION ELONGATION FACTOR-RELATED"/>
    <property type="match status" value="1"/>
</dbReference>
<dbReference type="NCBIfam" id="TIGR00231">
    <property type="entry name" value="small_GTP"/>
    <property type="match status" value="1"/>
</dbReference>
<dbReference type="Pfam" id="PF00009">
    <property type="entry name" value="GTP_EFTU"/>
    <property type="match status" value="1"/>
</dbReference>
<feature type="binding site" evidence="3">
    <location>
        <begin position="128"/>
        <end position="131"/>
    </location>
    <ligand>
        <name>GTP</name>
        <dbReference type="ChEBI" id="CHEBI:37565"/>
    </ligand>
</feature>
<dbReference type="Pfam" id="PF03144">
    <property type="entry name" value="GTP_EFTU_D2"/>
    <property type="match status" value="1"/>
</dbReference>
<keyword evidence="3" id="KW-0694">RNA-binding</keyword>
<dbReference type="InterPro" id="IPR042116">
    <property type="entry name" value="TypA/BipA_C"/>
</dbReference>
<dbReference type="Gene3D" id="3.40.50.300">
    <property type="entry name" value="P-loop containing nucleotide triphosphate hydrolases"/>
    <property type="match status" value="1"/>
</dbReference>
<evidence type="ECO:0000256" key="1">
    <source>
        <dbReference type="ARBA" id="ARBA00022741"/>
    </source>
</evidence>
<keyword evidence="3" id="KW-0690">Ribosome biogenesis</keyword>
<dbReference type="InterPro" id="IPR006298">
    <property type="entry name" value="BipA"/>
</dbReference>
<keyword evidence="3" id="KW-0378">Hydrolase</keyword>
<keyword evidence="2 3" id="KW-0342">GTP-binding</keyword>
<dbReference type="InterPro" id="IPR009000">
    <property type="entry name" value="Transl_B-barrel_sf"/>
</dbReference>
<keyword evidence="6" id="KW-1185">Reference proteome</keyword>
<proteinExistence type="inferred from homology"/>
<dbReference type="PROSITE" id="PS51722">
    <property type="entry name" value="G_TR_2"/>
    <property type="match status" value="1"/>
</dbReference>
<dbReference type="EMBL" id="BMDY01000015">
    <property type="protein sequence ID" value="GGB11322.1"/>
    <property type="molecule type" value="Genomic_DNA"/>
</dbReference>
<dbReference type="Gene3D" id="2.40.30.10">
    <property type="entry name" value="Translation factors"/>
    <property type="match status" value="1"/>
</dbReference>
<keyword evidence="3" id="KW-0820">tRNA-binding</keyword>
<feature type="domain" description="Tr-type G" evidence="4">
    <location>
        <begin position="3"/>
        <end position="198"/>
    </location>
</feature>
<comment type="subcellular location">
    <subcellularLocation>
        <location evidence="3">Cytoplasm</location>
    </subcellularLocation>
    <text evidence="3">Binds to ribosomes.</text>
</comment>